<dbReference type="InterPro" id="IPR048365">
    <property type="entry name" value="TNP-like_RNaseH_N"/>
</dbReference>
<dbReference type="PANTHER" id="PTHR47577:SF2">
    <property type="entry name" value="THAP DOMAIN CONTAINING 9"/>
    <property type="match status" value="1"/>
</dbReference>
<keyword evidence="8" id="KW-1185">Reference proteome</keyword>
<keyword evidence="3" id="KW-0862">Zinc</keyword>
<dbReference type="InterPro" id="IPR048366">
    <property type="entry name" value="TNP-like_GBD"/>
</dbReference>
<dbReference type="InterPro" id="IPR048367">
    <property type="entry name" value="TNP-like_RNaseH_C"/>
</dbReference>
<dbReference type="Pfam" id="PF21787">
    <property type="entry name" value="TNP-like_RNaseH_N"/>
    <property type="match status" value="1"/>
</dbReference>
<evidence type="ECO:0000313" key="7">
    <source>
        <dbReference type="EMBL" id="CAK1589753.1"/>
    </source>
</evidence>
<protein>
    <recommendedName>
        <fullName evidence="6">THAP-type domain-containing protein</fullName>
    </recommendedName>
</protein>
<organism evidence="7 8">
    <name type="scientific">Parnassius mnemosyne</name>
    <name type="common">clouded apollo</name>
    <dbReference type="NCBI Taxonomy" id="213953"/>
    <lineage>
        <taxon>Eukaryota</taxon>
        <taxon>Metazoa</taxon>
        <taxon>Ecdysozoa</taxon>
        <taxon>Arthropoda</taxon>
        <taxon>Hexapoda</taxon>
        <taxon>Insecta</taxon>
        <taxon>Pterygota</taxon>
        <taxon>Neoptera</taxon>
        <taxon>Endopterygota</taxon>
        <taxon>Lepidoptera</taxon>
        <taxon>Glossata</taxon>
        <taxon>Ditrysia</taxon>
        <taxon>Papilionoidea</taxon>
        <taxon>Papilionidae</taxon>
        <taxon>Parnassiinae</taxon>
        <taxon>Parnassini</taxon>
        <taxon>Parnassius</taxon>
        <taxon>Driopa</taxon>
    </lineage>
</organism>
<feature type="domain" description="THAP-type" evidence="6">
    <location>
        <begin position="1"/>
        <end position="87"/>
    </location>
</feature>
<evidence type="ECO:0000256" key="3">
    <source>
        <dbReference type="ARBA" id="ARBA00022833"/>
    </source>
</evidence>
<dbReference type="Pfam" id="PF05485">
    <property type="entry name" value="THAP"/>
    <property type="match status" value="1"/>
</dbReference>
<dbReference type="SMART" id="SM00980">
    <property type="entry name" value="THAP"/>
    <property type="match status" value="1"/>
</dbReference>
<dbReference type="Pfam" id="PF21789">
    <property type="entry name" value="TNP-like_RNaseH_C"/>
    <property type="match status" value="1"/>
</dbReference>
<dbReference type="PROSITE" id="PS50950">
    <property type="entry name" value="ZF_THAP"/>
    <property type="match status" value="1"/>
</dbReference>
<dbReference type="GO" id="GO:0003677">
    <property type="term" value="F:DNA binding"/>
    <property type="evidence" value="ECO:0007669"/>
    <property type="project" value="UniProtKB-UniRule"/>
</dbReference>
<keyword evidence="2 5" id="KW-0863">Zinc-finger</keyword>
<comment type="caution">
    <text evidence="7">The sequence shown here is derived from an EMBL/GenBank/DDBJ whole genome shotgun (WGS) entry which is preliminary data.</text>
</comment>
<dbReference type="EMBL" id="CAVLGL010000084">
    <property type="protein sequence ID" value="CAK1589753.1"/>
    <property type="molecule type" value="Genomic_DNA"/>
</dbReference>
<dbReference type="SUPFAM" id="SSF57716">
    <property type="entry name" value="Glucocorticoid receptor-like (DNA-binding domain)"/>
    <property type="match status" value="1"/>
</dbReference>
<keyword evidence="1" id="KW-0479">Metal-binding</keyword>
<evidence type="ECO:0000313" key="8">
    <source>
        <dbReference type="Proteomes" id="UP001314205"/>
    </source>
</evidence>
<name>A0AAV1L372_9NEOP</name>
<dbReference type="Pfam" id="PF12017">
    <property type="entry name" value="Tnp_P_element"/>
    <property type="match status" value="1"/>
</dbReference>
<keyword evidence="4 5" id="KW-0238">DNA-binding</keyword>
<dbReference type="InterPro" id="IPR038441">
    <property type="entry name" value="THAP_Znf_sf"/>
</dbReference>
<dbReference type="Proteomes" id="UP001314205">
    <property type="component" value="Unassembled WGS sequence"/>
</dbReference>
<dbReference type="GO" id="GO:0008270">
    <property type="term" value="F:zinc ion binding"/>
    <property type="evidence" value="ECO:0007669"/>
    <property type="project" value="UniProtKB-KW"/>
</dbReference>
<dbReference type="Pfam" id="PF21788">
    <property type="entry name" value="TNP-like_GBD"/>
    <property type="match status" value="1"/>
</dbReference>
<gene>
    <name evidence="7" type="ORF">PARMNEM_LOCUS10204</name>
</gene>
<evidence type="ECO:0000256" key="5">
    <source>
        <dbReference type="PROSITE-ProRule" id="PRU00309"/>
    </source>
</evidence>
<dbReference type="InterPro" id="IPR006612">
    <property type="entry name" value="THAP_Znf"/>
</dbReference>
<dbReference type="Gene3D" id="6.20.210.20">
    <property type="entry name" value="THAP domain"/>
    <property type="match status" value="1"/>
</dbReference>
<evidence type="ECO:0000256" key="2">
    <source>
        <dbReference type="ARBA" id="ARBA00022771"/>
    </source>
</evidence>
<dbReference type="InterPro" id="IPR021896">
    <property type="entry name" value="THAP9-like_HTH"/>
</dbReference>
<evidence type="ECO:0000259" key="6">
    <source>
        <dbReference type="PROSITE" id="PS50950"/>
    </source>
</evidence>
<evidence type="ECO:0000256" key="4">
    <source>
        <dbReference type="ARBA" id="ARBA00023125"/>
    </source>
</evidence>
<dbReference type="SMART" id="SM00692">
    <property type="entry name" value="DM3"/>
    <property type="match status" value="1"/>
</dbReference>
<accession>A0AAV1L372</accession>
<reference evidence="7 8" key="1">
    <citation type="submission" date="2023-11" db="EMBL/GenBank/DDBJ databases">
        <authorList>
            <person name="Hedman E."/>
            <person name="Englund M."/>
            <person name="Stromberg M."/>
            <person name="Nyberg Akerstrom W."/>
            <person name="Nylinder S."/>
            <person name="Jareborg N."/>
            <person name="Kallberg Y."/>
            <person name="Kronander E."/>
        </authorList>
    </citation>
    <scope>NUCLEOTIDE SEQUENCE [LARGE SCALE GENOMIC DNA]</scope>
</reference>
<dbReference type="PANTHER" id="PTHR47577">
    <property type="entry name" value="THAP DOMAIN-CONTAINING PROTEIN 6"/>
    <property type="match status" value="1"/>
</dbReference>
<proteinExistence type="predicted"/>
<evidence type="ECO:0000256" key="1">
    <source>
        <dbReference type="ARBA" id="ARBA00022723"/>
    </source>
</evidence>
<dbReference type="AlphaFoldDB" id="A0AAV1L372"/>
<sequence length="853" mass="100020">MVVYCTACMNNTRKNKNISYFNYPKEYNRRQEWLKAVGREDLLPKLIDDKTRQQYRICEVHFEKSFIKFSKKRTVKYLFDNALPTLNLPTYDGACSSSSLCENVSIQENQNIKFIPTTEISSSPNNTIDKIIKLEDQSYYSIQMDDIQTCGSRSAQTELQLSADSPRKRKLSPEFREAKKDKQYDLDSVTEDDFFKLCDKFLTKGMTQIIKWQKDLRGYDENRYSRHFKYFALNLHYSGPAAYRFFTNTFSLPSLVTLQKLVKPIGTKLDERLLCALKMKVDKMGTQEKICSVCVDCMPLKANLCYDVRNDRIIGFHEINGIQKKEPAKYVVVMMIRGIIHDWKQPIAHSFVSQCKKHTELNDWIDEIITSLLNIGLDIRVLISDLGSDFLRISKSRSVIRDKTYFEVDGHKIYYMFDVPHLLKCVRNKLKTCNFIFDNKVAKWSHIRELYNEDKKRQIRLAPKLTDTHIKPYNFQKMPVKVVKEVLSRTVASAINSYVDLNLIEVAARDTADFLNKISNLFDLFNSSTLQSPNKYKRAFRGDNYQIEFLEEMLTFFKNLKLIRSDGQKDVTNIMNFIHGFQVSIKSLLKLHEDLKSQKNKFILTRRLNRDCLENFFGKVRQAGGNRKKPTCRQVSNVFNKEFIMNILKKPQSINCDQDFELLLMKSEACCIFNAPLQVSQADDVIAPGLMIGTNDYRFDLPEKNVIVYVSVYLYRKCQEHHKCEKIKVYGNKSEQPINMTKDSFFNHYKAFIEDSIRSSFLTIPPANFIAFVDLLERKFCEYFNLETNIVNIGNDIFKRVQDCTFDMPCECFPLDYLKKLYIRFRIYNTIKRHNKLLKIKNYNNKIFRVSGL</sequence>